<keyword evidence="2" id="KW-1185">Reference proteome</keyword>
<name>A0A0C3C7I5_HEBCY</name>
<evidence type="ECO:0000313" key="2">
    <source>
        <dbReference type="Proteomes" id="UP000053424"/>
    </source>
</evidence>
<evidence type="ECO:0000313" key="1">
    <source>
        <dbReference type="EMBL" id="KIM44835.1"/>
    </source>
</evidence>
<reference evidence="2" key="2">
    <citation type="submission" date="2015-01" db="EMBL/GenBank/DDBJ databases">
        <title>Evolutionary Origins and Diversification of the Mycorrhizal Mutualists.</title>
        <authorList>
            <consortium name="DOE Joint Genome Institute"/>
            <consortium name="Mycorrhizal Genomics Consortium"/>
            <person name="Kohler A."/>
            <person name="Kuo A."/>
            <person name="Nagy L.G."/>
            <person name="Floudas D."/>
            <person name="Copeland A."/>
            <person name="Barry K.W."/>
            <person name="Cichocki N."/>
            <person name="Veneault-Fourrey C."/>
            <person name="LaButti K."/>
            <person name="Lindquist E.A."/>
            <person name="Lipzen A."/>
            <person name="Lundell T."/>
            <person name="Morin E."/>
            <person name="Murat C."/>
            <person name="Riley R."/>
            <person name="Ohm R."/>
            <person name="Sun H."/>
            <person name="Tunlid A."/>
            <person name="Henrissat B."/>
            <person name="Grigoriev I.V."/>
            <person name="Hibbett D.S."/>
            <person name="Martin F."/>
        </authorList>
    </citation>
    <scope>NUCLEOTIDE SEQUENCE [LARGE SCALE GENOMIC DNA]</scope>
    <source>
        <strain evidence="2">h7</strain>
    </source>
</reference>
<dbReference type="AlphaFoldDB" id="A0A0C3C7I5"/>
<accession>A0A0C3C7I5</accession>
<dbReference type="Proteomes" id="UP000053424">
    <property type="component" value="Unassembled WGS sequence"/>
</dbReference>
<protein>
    <submittedName>
        <fullName evidence="1">Uncharacterized protein</fullName>
    </submittedName>
</protein>
<reference evidence="1 2" key="1">
    <citation type="submission" date="2014-04" db="EMBL/GenBank/DDBJ databases">
        <authorList>
            <consortium name="DOE Joint Genome Institute"/>
            <person name="Kuo A."/>
            <person name="Gay G."/>
            <person name="Dore J."/>
            <person name="Kohler A."/>
            <person name="Nagy L.G."/>
            <person name="Floudas D."/>
            <person name="Copeland A."/>
            <person name="Barry K.W."/>
            <person name="Cichocki N."/>
            <person name="Veneault-Fourrey C."/>
            <person name="LaButti K."/>
            <person name="Lindquist E.A."/>
            <person name="Lipzen A."/>
            <person name="Lundell T."/>
            <person name="Morin E."/>
            <person name="Murat C."/>
            <person name="Sun H."/>
            <person name="Tunlid A."/>
            <person name="Henrissat B."/>
            <person name="Grigoriev I.V."/>
            <person name="Hibbett D.S."/>
            <person name="Martin F."/>
            <person name="Nordberg H.P."/>
            <person name="Cantor M.N."/>
            <person name="Hua S.X."/>
        </authorList>
    </citation>
    <scope>NUCLEOTIDE SEQUENCE [LARGE SCALE GENOMIC DNA]</scope>
    <source>
        <strain evidence="2">h7</strain>
    </source>
</reference>
<organism evidence="1 2">
    <name type="scientific">Hebeloma cylindrosporum</name>
    <dbReference type="NCBI Taxonomy" id="76867"/>
    <lineage>
        <taxon>Eukaryota</taxon>
        <taxon>Fungi</taxon>
        <taxon>Dikarya</taxon>
        <taxon>Basidiomycota</taxon>
        <taxon>Agaricomycotina</taxon>
        <taxon>Agaricomycetes</taxon>
        <taxon>Agaricomycetidae</taxon>
        <taxon>Agaricales</taxon>
        <taxon>Agaricineae</taxon>
        <taxon>Hymenogastraceae</taxon>
        <taxon>Hebeloma</taxon>
    </lineage>
</organism>
<proteinExistence type="predicted"/>
<dbReference type="HOGENOM" id="CLU_2922860_0_0_1"/>
<dbReference type="EMBL" id="KN831773">
    <property type="protein sequence ID" value="KIM44835.1"/>
    <property type="molecule type" value="Genomic_DNA"/>
</dbReference>
<gene>
    <name evidence="1" type="ORF">M413DRAFT_442803</name>
</gene>
<sequence>MITPSSVEISYSTLTMESICSRVVRFHVQRKEEHKKNMDPQILTSSSDLSVFIEKERRTGQ</sequence>